<dbReference type="Pfam" id="PF00067">
    <property type="entry name" value="p450"/>
    <property type="match status" value="1"/>
</dbReference>
<dbReference type="Gene3D" id="1.10.630.10">
    <property type="entry name" value="Cytochrome P450"/>
    <property type="match status" value="1"/>
</dbReference>
<dbReference type="InterPro" id="IPR001128">
    <property type="entry name" value="Cyt_P450"/>
</dbReference>
<dbReference type="PANTHER" id="PTHR24305:SF96">
    <property type="entry name" value="CYTOCHROME P450 MONOOXYGENASE STCB-RELATED"/>
    <property type="match status" value="1"/>
</dbReference>
<dbReference type="PROSITE" id="PS00086">
    <property type="entry name" value="CYTOCHROME_P450"/>
    <property type="match status" value="1"/>
</dbReference>
<keyword evidence="5 6" id="KW-0408">Iron</keyword>
<evidence type="ECO:0000256" key="4">
    <source>
        <dbReference type="ARBA" id="ARBA00023002"/>
    </source>
</evidence>
<keyword evidence="4 6" id="KW-0560">Oxidoreductase</keyword>
<keyword evidence="8" id="KW-1185">Reference proteome</keyword>
<organism evidence="7 8">
    <name type="scientific">Alternaria dauci</name>
    <dbReference type="NCBI Taxonomy" id="48095"/>
    <lineage>
        <taxon>Eukaryota</taxon>
        <taxon>Fungi</taxon>
        <taxon>Dikarya</taxon>
        <taxon>Ascomycota</taxon>
        <taxon>Pezizomycotina</taxon>
        <taxon>Dothideomycetes</taxon>
        <taxon>Pleosporomycetidae</taxon>
        <taxon>Pleosporales</taxon>
        <taxon>Pleosporineae</taxon>
        <taxon>Pleosporaceae</taxon>
        <taxon>Alternaria</taxon>
        <taxon>Alternaria sect. Porri</taxon>
    </lineage>
</organism>
<name>A0ABR3UFD7_9PLEO</name>
<reference evidence="7 8" key="1">
    <citation type="submission" date="2024-09" db="EMBL/GenBank/DDBJ databases">
        <title>T2T genomes of carrot and Alternaria dauci and their utility for understanding host-pathogen interaction during carrot leaf blight disease.</title>
        <authorList>
            <person name="Liu W."/>
            <person name="Xu S."/>
            <person name="Ou C."/>
            <person name="Liu X."/>
            <person name="Zhuang F."/>
            <person name="Deng X.W."/>
        </authorList>
    </citation>
    <scope>NUCLEOTIDE SEQUENCE [LARGE SCALE GENOMIC DNA]</scope>
    <source>
        <strain evidence="7 8">A2016</strain>
    </source>
</reference>
<dbReference type="InterPro" id="IPR036396">
    <property type="entry name" value="Cyt_P450_sf"/>
</dbReference>
<dbReference type="PRINTS" id="PR00385">
    <property type="entry name" value="P450"/>
</dbReference>
<dbReference type="PANTHER" id="PTHR24305">
    <property type="entry name" value="CYTOCHROME P450"/>
    <property type="match status" value="1"/>
</dbReference>
<evidence type="ECO:0000256" key="5">
    <source>
        <dbReference type="ARBA" id="ARBA00023004"/>
    </source>
</evidence>
<comment type="cofactor">
    <cofactor evidence="1">
        <name>heme</name>
        <dbReference type="ChEBI" id="CHEBI:30413"/>
    </cofactor>
</comment>
<gene>
    <name evidence="7" type="ORF">ACET3X_007014</name>
</gene>
<comment type="similarity">
    <text evidence="2 6">Belongs to the cytochrome P450 family.</text>
</comment>
<proteinExistence type="inferred from homology"/>
<dbReference type="GeneID" id="96087336"/>
<evidence type="ECO:0000256" key="2">
    <source>
        <dbReference type="ARBA" id="ARBA00010617"/>
    </source>
</evidence>
<dbReference type="RefSeq" id="XP_069305782.1">
    <property type="nucleotide sequence ID" value="XM_069453207.1"/>
</dbReference>
<evidence type="ECO:0000256" key="3">
    <source>
        <dbReference type="ARBA" id="ARBA00022723"/>
    </source>
</evidence>
<dbReference type="PRINTS" id="PR00463">
    <property type="entry name" value="EP450I"/>
</dbReference>
<evidence type="ECO:0008006" key="9">
    <source>
        <dbReference type="Google" id="ProtNLM"/>
    </source>
</evidence>
<dbReference type="InterPro" id="IPR017972">
    <property type="entry name" value="Cyt_P450_CS"/>
</dbReference>
<protein>
    <recommendedName>
        <fullName evidence="9">Cytochrome P450 monooxygenase</fullName>
    </recommendedName>
</protein>
<dbReference type="InterPro" id="IPR050121">
    <property type="entry name" value="Cytochrome_P450_monoxygenase"/>
</dbReference>
<keyword evidence="6" id="KW-0503">Monooxygenase</keyword>
<dbReference type="SUPFAM" id="SSF48264">
    <property type="entry name" value="Cytochrome P450"/>
    <property type="match status" value="1"/>
</dbReference>
<keyword evidence="6" id="KW-0349">Heme</keyword>
<evidence type="ECO:0000256" key="6">
    <source>
        <dbReference type="RuleBase" id="RU000461"/>
    </source>
</evidence>
<comment type="caution">
    <text evidence="7">The sequence shown here is derived from an EMBL/GenBank/DDBJ whole genome shotgun (WGS) entry which is preliminary data.</text>
</comment>
<evidence type="ECO:0000256" key="1">
    <source>
        <dbReference type="ARBA" id="ARBA00001971"/>
    </source>
</evidence>
<dbReference type="Proteomes" id="UP001578633">
    <property type="component" value="Chromosome 6"/>
</dbReference>
<evidence type="ECO:0000313" key="7">
    <source>
        <dbReference type="EMBL" id="KAL1795198.1"/>
    </source>
</evidence>
<keyword evidence="3 6" id="KW-0479">Metal-binding</keyword>
<evidence type="ECO:0000313" key="8">
    <source>
        <dbReference type="Proteomes" id="UP001578633"/>
    </source>
</evidence>
<dbReference type="InterPro" id="IPR002401">
    <property type="entry name" value="Cyt_P450_E_grp-I"/>
</dbReference>
<accession>A0ABR3UFD7</accession>
<sequence length="492" mass="54569">MSIQRGIAAAILVALAYIIKLVWAGYTSPLAKLPGPWYSRYTNLVLRYHVLSGRRIFYVDKLHQRYGSVVRIAPYEAAISDTAGVTQIHKIGAGFLKSDFYTALTPTDTPGLFAMRDPHIHGARRKLFARAFSNNSLNSNWDTEVRQKATLAVQKIHQDASSSSQGADIFKWWTLMTTDVIAHLCFGESFNMLELGKQTPYIDAIQAALLGSILRSELPTVYSILRYMPFKRVRTIVTTDDVVYGYGGRAIQNMRNHNGNTMNLFGQMLAACEASEKVSLTDKDIREEAGNLIVAGSDTTAVTLTYLVWAVLKQPDLQTRLEDEIAQLSDELTPGELEAAPVLNSVIEETLRLYGAAPGALPRIVPKQGTTIGGYHIPGGVVVSTQAYTNHRDPSAFPDPNRFDGLRFLNKSSMSTYQKASFMPFGGGSRVCIGIHLAYIELRLATALFFRQCRGARISECMKDDMMEMDNRFLISPVGHCCYITLKRSAEV</sequence>
<dbReference type="EMBL" id="JBHGVX010000006">
    <property type="protein sequence ID" value="KAL1795198.1"/>
    <property type="molecule type" value="Genomic_DNA"/>
</dbReference>
<dbReference type="CDD" id="cd11059">
    <property type="entry name" value="CYP_fungal"/>
    <property type="match status" value="1"/>
</dbReference>